<dbReference type="AlphaFoldDB" id="A0A388JWH4"/>
<name>A0A388JWH4_CHABU</name>
<gene>
    <name evidence="2" type="ORF">CBR_g29323</name>
</gene>
<evidence type="ECO:0000256" key="1">
    <source>
        <dbReference type="SAM" id="MobiDB-lite"/>
    </source>
</evidence>
<feature type="compositionally biased region" description="Basic and acidic residues" evidence="1">
    <location>
        <begin position="121"/>
        <end position="140"/>
    </location>
</feature>
<keyword evidence="3" id="KW-1185">Reference proteome</keyword>
<dbReference type="Proteomes" id="UP000265515">
    <property type="component" value="Unassembled WGS sequence"/>
</dbReference>
<dbReference type="EMBL" id="BFEA01000026">
    <property type="protein sequence ID" value="GBG62123.1"/>
    <property type="molecule type" value="Genomic_DNA"/>
</dbReference>
<sequence length="281" mass="32160">MMARNDGRRDYVWERHALVQDLEKMELEVELLHKFLVARGDNITVRMRCGREVCETDVSQENIHARRWSSSVVKRLSASRSSLVQCCNNLVVHRMRMSCELEMLRRSVEESRAVQENASAAEREAVRQRDVAMRERDDAMRERDDTLRKLEAAEADVRIARQQADTTWLFVEEVTRGGGEVVDGEQEVCAEMQNLSIAAKGKTVCDDVRAEGGSGGCSAQGSRCKSCDAMVFRLKQLEGEMVRLEMTNEILQYPTSFWDEWDKEIQSFVIPDKFPPPPALR</sequence>
<proteinExistence type="predicted"/>
<accession>A0A388JWH4</accession>
<evidence type="ECO:0000313" key="3">
    <source>
        <dbReference type="Proteomes" id="UP000265515"/>
    </source>
</evidence>
<protein>
    <submittedName>
        <fullName evidence="2">Uncharacterized protein</fullName>
    </submittedName>
</protein>
<feature type="region of interest" description="Disordered" evidence="1">
    <location>
        <begin position="115"/>
        <end position="140"/>
    </location>
</feature>
<reference evidence="2 3" key="1">
    <citation type="journal article" date="2018" name="Cell">
        <title>The Chara Genome: Secondary Complexity and Implications for Plant Terrestrialization.</title>
        <authorList>
            <person name="Nishiyama T."/>
            <person name="Sakayama H."/>
            <person name="Vries J.D."/>
            <person name="Buschmann H."/>
            <person name="Saint-Marcoux D."/>
            <person name="Ullrich K.K."/>
            <person name="Haas F.B."/>
            <person name="Vanderstraeten L."/>
            <person name="Becker D."/>
            <person name="Lang D."/>
            <person name="Vosolsobe S."/>
            <person name="Rombauts S."/>
            <person name="Wilhelmsson P.K.I."/>
            <person name="Janitza P."/>
            <person name="Kern R."/>
            <person name="Heyl A."/>
            <person name="Rumpler F."/>
            <person name="Villalobos L.I.A.C."/>
            <person name="Clay J.M."/>
            <person name="Skokan R."/>
            <person name="Toyoda A."/>
            <person name="Suzuki Y."/>
            <person name="Kagoshima H."/>
            <person name="Schijlen E."/>
            <person name="Tajeshwar N."/>
            <person name="Catarino B."/>
            <person name="Hetherington A.J."/>
            <person name="Saltykova A."/>
            <person name="Bonnot C."/>
            <person name="Breuninger H."/>
            <person name="Symeonidi A."/>
            <person name="Radhakrishnan G.V."/>
            <person name="Van Nieuwerburgh F."/>
            <person name="Deforce D."/>
            <person name="Chang C."/>
            <person name="Karol K.G."/>
            <person name="Hedrich R."/>
            <person name="Ulvskov P."/>
            <person name="Glockner G."/>
            <person name="Delwiche C.F."/>
            <person name="Petrasek J."/>
            <person name="Van de Peer Y."/>
            <person name="Friml J."/>
            <person name="Beilby M."/>
            <person name="Dolan L."/>
            <person name="Kohara Y."/>
            <person name="Sugano S."/>
            <person name="Fujiyama A."/>
            <person name="Delaux P.-M."/>
            <person name="Quint M."/>
            <person name="TheiBen G."/>
            <person name="Hagemann M."/>
            <person name="Harholt J."/>
            <person name="Dunand C."/>
            <person name="Zachgo S."/>
            <person name="Langdale J."/>
            <person name="Maumus F."/>
            <person name="Straeten D.V.D."/>
            <person name="Gould S.B."/>
            <person name="Rensing S.A."/>
        </authorList>
    </citation>
    <scope>NUCLEOTIDE SEQUENCE [LARGE SCALE GENOMIC DNA]</scope>
    <source>
        <strain evidence="2 3">S276</strain>
    </source>
</reference>
<dbReference type="Gramene" id="GBG62123">
    <property type="protein sequence ID" value="GBG62123"/>
    <property type="gene ID" value="CBR_g29323"/>
</dbReference>
<organism evidence="2 3">
    <name type="scientific">Chara braunii</name>
    <name type="common">Braun's stonewort</name>
    <dbReference type="NCBI Taxonomy" id="69332"/>
    <lineage>
        <taxon>Eukaryota</taxon>
        <taxon>Viridiplantae</taxon>
        <taxon>Streptophyta</taxon>
        <taxon>Charophyceae</taxon>
        <taxon>Charales</taxon>
        <taxon>Characeae</taxon>
        <taxon>Chara</taxon>
    </lineage>
</organism>
<evidence type="ECO:0000313" key="2">
    <source>
        <dbReference type="EMBL" id="GBG62123.1"/>
    </source>
</evidence>
<comment type="caution">
    <text evidence="2">The sequence shown here is derived from an EMBL/GenBank/DDBJ whole genome shotgun (WGS) entry which is preliminary data.</text>
</comment>